<organism evidence="3 4">
    <name type="scientific">Nitrogeniibacter mangrovi</name>
    <dbReference type="NCBI Taxonomy" id="2016596"/>
    <lineage>
        <taxon>Bacteria</taxon>
        <taxon>Pseudomonadati</taxon>
        <taxon>Pseudomonadota</taxon>
        <taxon>Betaproteobacteria</taxon>
        <taxon>Rhodocyclales</taxon>
        <taxon>Zoogloeaceae</taxon>
        <taxon>Nitrogeniibacter</taxon>
    </lineage>
</organism>
<dbReference type="GO" id="GO:0007165">
    <property type="term" value="P:signal transduction"/>
    <property type="evidence" value="ECO:0007669"/>
    <property type="project" value="InterPro"/>
</dbReference>
<protein>
    <submittedName>
        <fullName evidence="3">CHASE2 domain-containing protein</fullName>
    </submittedName>
</protein>
<dbReference type="SMART" id="SM01080">
    <property type="entry name" value="CHASE2"/>
    <property type="match status" value="1"/>
</dbReference>
<feature type="domain" description="CHASE2" evidence="2">
    <location>
        <begin position="202"/>
        <end position="518"/>
    </location>
</feature>
<keyword evidence="1" id="KW-0472">Membrane</keyword>
<dbReference type="Pfam" id="PF13676">
    <property type="entry name" value="TIR_2"/>
    <property type="match status" value="1"/>
</dbReference>
<dbReference type="InterPro" id="IPR000157">
    <property type="entry name" value="TIR_dom"/>
</dbReference>
<accession>A0A6C1BA10</accession>
<keyword evidence="1" id="KW-1133">Transmembrane helix</keyword>
<dbReference type="SUPFAM" id="SSF52200">
    <property type="entry name" value="Toll/Interleukin receptor TIR domain"/>
    <property type="match status" value="1"/>
</dbReference>
<sequence>MTASSSPTLFISYRRDDASARAGRLCDWLKRQFGATRVFLDTDKIAAGDDFARVLDERLASTDVLIVVIGPGWLDAANDRGRRLDQADDFVRQEVASGLAAGKRVVPVLVGGAQMPAEAELPEALKALHLRNAAIVDDASFERDFNALVDDILQRPRGYLRREVDRLTRLVRALRLTSLLVPVLAVVVVLALWVSLLAPLNLDTLAENSLLWLADEIAPLPEDAGVTIVAIDDASVARLGPPFGANARWRGLHARLIERARAAGASAVAFDLAFTGATGADARLAGAARSARSATPPMRVILGGHRFDDAANARPAPLAALTHATTCLIQRDQRYLVPLATLPADTPMARHMPVHDAAFALAAAFAGTVSEADIDERRLRLDGVPDAQAPRFSSLERVPDDTCVPPRRGDTVAALLLRASAADYWQAPARHIAYADVLDPAVTPDARLAGRILVVGDARRDSRDRHPLSRGFTRRSVPGVELHAEAIATLVHHRETVQPTVDQALAILAGMGLAGAATGFFAAPLPPWPRRAVTALVVLAYLGLATALAVGGFLLNLPYDLTALFLAWAVLHRLQAPDRSWSPAA</sequence>
<feature type="transmembrane region" description="Helical" evidence="1">
    <location>
        <begin position="532"/>
        <end position="555"/>
    </location>
</feature>
<dbReference type="RefSeq" id="WP_173767586.1">
    <property type="nucleotide sequence ID" value="NZ_CP048836.1"/>
</dbReference>
<dbReference type="AlphaFoldDB" id="A0A6C1BA10"/>
<gene>
    <name evidence="3" type="ORF">G3580_17250</name>
</gene>
<dbReference type="InterPro" id="IPR035897">
    <property type="entry name" value="Toll_tir_struct_dom_sf"/>
</dbReference>
<evidence type="ECO:0000313" key="3">
    <source>
        <dbReference type="EMBL" id="QID19210.1"/>
    </source>
</evidence>
<dbReference type="Proteomes" id="UP000501991">
    <property type="component" value="Chromosome"/>
</dbReference>
<dbReference type="Gene3D" id="3.40.50.10140">
    <property type="entry name" value="Toll/interleukin-1 receptor homology (TIR) domain"/>
    <property type="match status" value="1"/>
</dbReference>
<evidence type="ECO:0000256" key="1">
    <source>
        <dbReference type="SAM" id="Phobius"/>
    </source>
</evidence>
<name>A0A6C1BA10_9RHOO</name>
<feature type="transmembrane region" description="Helical" evidence="1">
    <location>
        <begin position="176"/>
        <end position="198"/>
    </location>
</feature>
<keyword evidence="1" id="KW-0812">Transmembrane</keyword>
<evidence type="ECO:0000313" key="4">
    <source>
        <dbReference type="Proteomes" id="UP000501991"/>
    </source>
</evidence>
<keyword evidence="4" id="KW-1185">Reference proteome</keyword>
<dbReference type="InterPro" id="IPR007890">
    <property type="entry name" value="CHASE2"/>
</dbReference>
<dbReference type="Pfam" id="PF05226">
    <property type="entry name" value="CHASE2"/>
    <property type="match status" value="1"/>
</dbReference>
<evidence type="ECO:0000259" key="2">
    <source>
        <dbReference type="SMART" id="SM01080"/>
    </source>
</evidence>
<reference evidence="3 4" key="1">
    <citation type="submission" date="2020-02" db="EMBL/GenBank/DDBJ databases">
        <title>Nitrogenibacter mangrovi gen. nov., sp. nov. isolated from mangrove sediment, a denitrifying betaproteobacterium.</title>
        <authorList>
            <person name="Liao H."/>
            <person name="Tian Y."/>
        </authorList>
    </citation>
    <scope>NUCLEOTIDE SEQUENCE [LARGE SCALE GENOMIC DNA]</scope>
    <source>
        <strain evidence="3 4">M9-3-2</strain>
    </source>
</reference>
<dbReference type="KEGG" id="azq:G3580_17250"/>
<proteinExistence type="predicted"/>
<dbReference type="EMBL" id="CP048836">
    <property type="protein sequence ID" value="QID19210.1"/>
    <property type="molecule type" value="Genomic_DNA"/>
</dbReference>
<feature type="transmembrane region" description="Helical" evidence="1">
    <location>
        <begin position="504"/>
        <end position="525"/>
    </location>
</feature>